<protein>
    <recommendedName>
        <fullName evidence="4">Secreted protein</fullName>
    </recommendedName>
</protein>
<proteinExistence type="predicted"/>
<keyword evidence="1" id="KW-0732">Signal</keyword>
<comment type="caution">
    <text evidence="2">The sequence shown here is derived from an EMBL/GenBank/DDBJ whole genome shotgun (WGS) entry which is preliminary data.</text>
</comment>
<feature type="chain" id="PRO_5045441630" description="Secreted protein" evidence="1">
    <location>
        <begin position="21"/>
        <end position="419"/>
    </location>
</feature>
<evidence type="ECO:0000313" key="3">
    <source>
        <dbReference type="Proteomes" id="UP000807309"/>
    </source>
</evidence>
<name>A0ABS0C917_9NOCA</name>
<evidence type="ECO:0000256" key="1">
    <source>
        <dbReference type="SAM" id="SignalP"/>
    </source>
</evidence>
<sequence length="419" mass="44355">MKRTLVGALAALAGVVGTPAAVPDADAVPAFETSCAWSAEVSPRTLDQLNIALPDTGASYWLLPYIVRPNQTITLRGHFPDARYLSFNTYTSTFNGFTRDGVSSAIADYRIEPEPGDANPWRTPTAPGGSYTITLRPDVAAGQPNTLPLAPANAMAEQPGFLIMRTYLPSGGPGAVPLPEVTMTIDGVARSLPTCPQPARTPGLDAAMRAITAAGLPLPGADSAGFARVDTSGPVSAFPNVDNAYLRYALVPPRDDRVLVVRGKAPRTTRGEHPAPWPSSVAEVRYFSMCAYPSILPGPVARNPLPDGTIDEGCRTDDQTAVDADGYYTYVVGTEGQRERIEQIPGATFVPFDAAHADRQQWLLLRNMLPDGDFPHAVQNVPAGTPPAQAAEIMGPYYPRTALCELSGSAAGTSSCPPR</sequence>
<reference evidence="2 3" key="1">
    <citation type="submission" date="2020-10" db="EMBL/GenBank/DDBJ databases">
        <title>Identification of Nocardia species via Next-generation sequencing and recognition of intraspecies genetic diversity.</title>
        <authorList>
            <person name="Li P."/>
            <person name="Li P."/>
            <person name="Lu B."/>
        </authorList>
    </citation>
    <scope>NUCLEOTIDE SEQUENCE [LARGE SCALE GENOMIC DNA]</scope>
    <source>
        <strain evidence="2 3">N-11</strain>
    </source>
</reference>
<dbReference type="RefSeq" id="WP_195033160.1">
    <property type="nucleotide sequence ID" value="NZ_JADLRE010000008.1"/>
</dbReference>
<dbReference type="Proteomes" id="UP000807309">
    <property type="component" value="Unassembled WGS sequence"/>
</dbReference>
<evidence type="ECO:0008006" key="4">
    <source>
        <dbReference type="Google" id="ProtNLM"/>
    </source>
</evidence>
<organism evidence="2 3">
    <name type="scientific">Nocardia abscessus</name>
    <dbReference type="NCBI Taxonomy" id="120957"/>
    <lineage>
        <taxon>Bacteria</taxon>
        <taxon>Bacillati</taxon>
        <taxon>Actinomycetota</taxon>
        <taxon>Actinomycetes</taxon>
        <taxon>Mycobacteriales</taxon>
        <taxon>Nocardiaceae</taxon>
        <taxon>Nocardia</taxon>
    </lineage>
</organism>
<feature type="signal peptide" evidence="1">
    <location>
        <begin position="1"/>
        <end position="20"/>
    </location>
</feature>
<gene>
    <name evidence="2" type="ORF">IU470_12885</name>
</gene>
<evidence type="ECO:0000313" key="2">
    <source>
        <dbReference type="EMBL" id="MBF6225993.1"/>
    </source>
</evidence>
<keyword evidence="3" id="KW-1185">Reference proteome</keyword>
<accession>A0ABS0C917</accession>
<dbReference type="EMBL" id="JADLRE010000008">
    <property type="protein sequence ID" value="MBF6225993.1"/>
    <property type="molecule type" value="Genomic_DNA"/>
</dbReference>